<dbReference type="NCBIfam" id="NF037970">
    <property type="entry name" value="vanZ_1"/>
    <property type="match status" value="1"/>
</dbReference>
<dbReference type="InterPro" id="IPR006976">
    <property type="entry name" value="VanZ-like"/>
</dbReference>
<feature type="transmembrane region" description="Helical" evidence="1">
    <location>
        <begin position="116"/>
        <end position="133"/>
    </location>
</feature>
<protein>
    <submittedName>
        <fullName evidence="3">VanZ family protein</fullName>
    </submittedName>
</protein>
<dbReference type="PANTHER" id="PTHR28008:SF1">
    <property type="entry name" value="DOMAIN PROTEIN, PUTATIVE (AFU_ORTHOLOGUE AFUA_3G10980)-RELATED"/>
    <property type="match status" value="1"/>
</dbReference>
<dbReference type="Proteomes" id="UP000601099">
    <property type="component" value="Unassembled WGS sequence"/>
</dbReference>
<dbReference type="PANTHER" id="PTHR28008">
    <property type="entry name" value="DOMAIN PROTEIN, PUTATIVE (AFU_ORTHOLOGUE AFUA_3G10980)-RELATED"/>
    <property type="match status" value="1"/>
</dbReference>
<dbReference type="EMBL" id="JADWYK010000002">
    <property type="protein sequence ID" value="MBG8553030.1"/>
    <property type="molecule type" value="Genomic_DNA"/>
</dbReference>
<comment type="caution">
    <text evidence="3">The sequence shown here is derived from an EMBL/GenBank/DDBJ whole genome shotgun (WGS) entry which is preliminary data.</text>
</comment>
<evidence type="ECO:0000256" key="1">
    <source>
        <dbReference type="SAM" id="Phobius"/>
    </source>
</evidence>
<feature type="transmembrane region" description="Helical" evidence="1">
    <location>
        <begin position="49"/>
        <end position="66"/>
    </location>
</feature>
<evidence type="ECO:0000313" key="4">
    <source>
        <dbReference type="Proteomes" id="UP000601099"/>
    </source>
</evidence>
<name>A0ABS0KYU6_9BACT</name>
<evidence type="ECO:0000259" key="2">
    <source>
        <dbReference type="Pfam" id="PF04892"/>
    </source>
</evidence>
<organism evidence="3 4">
    <name type="scientific">Hymenobacter guriensis</name>
    <dbReference type="NCBI Taxonomy" id="2793065"/>
    <lineage>
        <taxon>Bacteria</taxon>
        <taxon>Pseudomonadati</taxon>
        <taxon>Bacteroidota</taxon>
        <taxon>Cytophagia</taxon>
        <taxon>Cytophagales</taxon>
        <taxon>Hymenobacteraceae</taxon>
        <taxon>Hymenobacter</taxon>
    </lineage>
</organism>
<gene>
    <name evidence="3" type="primary">vanZ</name>
    <name evidence="3" type="ORF">I5L79_05705</name>
</gene>
<dbReference type="Pfam" id="PF04892">
    <property type="entry name" value="VanZ"/>
    <property type="match status" value="1"/>
</dbReference>
<reference evidence="3 4" key="1">
    <citation type="submission" date="2020-11" db="EMBL/GenBank/DDBJ databases">
        <title>Hymenobacter sp.</title>
        <authorList>
            <person name="Kim M.K."/>
        </authorList>
    </citation>
    <scope>NUCLEOTIDE SEQUENCE [LARGE SCALE GENOMIC DNA]</scope>
    <source>
        <strain evidence="3 4">BT594</strain>
    </source>
</reference>
<keyword evidence="1" id="KW-0472">Membrane</keyword>
<feature type="transmembrane region" description="Helical" evidence="1">
    <location>
        <begin position="78"/>
        <end position="96"/>
    </location>
</feature>
<keyword evidence="1" id="KW-1133">Transmembrane helix</keyword>
<evidence type="ECO:0000313" key="3">
    <source>
        <dbReference type="EMBL" id="MBG8553030.1"/>
    </source>
</evidence>
<keyword evidence="1" id="KW-0812">Transmembrane</keyword>
<accession>A0ABS0KYU6</accession>
<feature type="domain" description="VanZ-like" evidence="2">
    <location>
        <begin position="49"/>
        <end position="127"/>
    </location>
</feature>
<dbReference type="RefSeq" id="WP_196954037.1">
    <property type="nucleotide sequence ID" value="NZ_JADWYK010000002.1"/>
</dbReference>
<sequence length="134" mass="15112">MPLVPPTPRRRAYVALPVAWAVVILLLTLTPADRMPPQPRWELLSFDTAAHAAVFWLLAVLSYFSARRQQRWPWLRQHAFSVLLLAGVAFGFLIEVLQTTMHVGRYGEWTDGLSDAIGMSIGLLMISAAMRRLN</sequence>
<feature type="transmembrane region" description="Helical" evidence="1">
    <location>
        <begin position="12"/>
        <end position="29"/>
    </location>
</feature>
<keyword evidence="4" id="KW-1185">Reference proteome</keyword>
<proteinExistence type="predicted"/>